<proteinExistence type="predicted"/>
<evidence type="ECO:0000313" key="2">
    <source>
        <dbReference type="EMBL" id="VDN35179.1"/>
    </source>
</evidence>
<evidence type="ECO:0000313" key="3">
    <source>
        <dbReference type="Proteomes" id="UP000271889"/>
    </source>
</evidence>
<keyword evidence="3" id="KW-1185">Reference proteome</keyword>
<sequence>MVSMMMWYPWAFMRLWSKPLYRCLLYAIRGPATGAVLSSSFWSGVRVGIGHSFLDEGVRVGCLLGRVTREGTILALVLEWILLGVLAAMVEVGLDDGLVAKASECMM</sequence>
<gene>
    <name evidence="2" type="ORF">CGOC_LOCUS12857</name>
</gene>
<feature type="transmembrane region" description="Helical" evidence="1">
    <location>
        <begin position="73"/>
        <end position="94"/>
    </location>
</feature>
<dbReference type="EMBL" id="UYRV01126270">
    <property type="protein sequence ID" value="VDN35179.1"/>
    <property type="molecule type" value="Genomic_DNA"/>
</dbReference>
<keyword evidence="1" id="KW-0812">Transmembrane</keyword>
<reference evidence="2 3" key="1">
    <citation type="submission" date="2018-11" db="EMBL/GenBank/DDBJ databases">
        <authorList>
            <consortium name="Pathogen Informatics"/>
        </authorList>
    </citation>
    <scope>NUCLEOTIDE SEQUENCE [LARGE SCALE GENOMIC DNA]</scope>
</reference>
<dbReference type="AlphaFoldDB" id="A0A3P7R109"/>
<organism evidence="2 3">
    <name type="scientific">Cylicostephanus goldi</name>
    <name type="common">Nematode worm</name>
    <dbReference type="NCBI Taxonomy" id="71465"/>
    <lineage>
        <taxon>Eukaryota</taxon>
        <taxon>Metazoa</taxon>
        <taxon>Ecdysozoa</taxon>
        <taxon>Nematoda</taxon>
        <taxon>Chromadorea</taxon>
        <taxon>Rhabditida</taxon>
        <taxon>Rhabditina</taxon>
        <taxon>Rhabditomorpha</taxon>
        <taxon>Strongyloidea</taxon>
        <taxon>Strongylidae</taxon>
        <taxon>Cylicostephanus</taxon>
    </lineage>
</organism>
<evidence type="ECO:0000256" key="1">
    <source>
        <dbReference type="SAM" id="Phobius"/>
    </source>
</evidence>
<dbReference type="Proteomes" id="UP000271889">
    <property type="component" value="Unassembled WGS sequence"/>
</dbReference>
<name>A0A3P7R109_CYLGO</name>
<keyword evidence="1" id="KW-0472">Membrane</keyword>
<accession>A0A3P7R109</accession>
<keyword evidence="1" id="KW-1133">Transmembrane helix</keyword>
<protein>
    <submittedName>
        <fullName evidence="2">Uncharacterized protein</fullName>
    </submittedName>
</protein>